<keyword evidence="5 9" id="KW-0611">Plant defense</keyword>
<reference evidence="13 14" key="2">
    <citation type="journal article" date="2014" name="PLoS ONE">
        <title>Global Analysis of Gene Expression Profiles in Physic Nut (Jatropha curcas L.) Seedlings Exposed to Salt Stress.</title>
        <authorList>
            <person name="Zhang L."/>
            <person name="Zhang C."/>
            <person name="Wu P."/>
            <person name="Chen Y."/>
            <person name="Li M."/>
            <person name="Jiang H."/>
            <person name="Wu G."/>
        </authorList>
    </citation>
    <scope>NUCLEOTIDE SEQUENCE [LARGE SCALE GENOMIC DNA]</scope>
    <source>
        <strain evidence="14">cv. GZQX0401</strain>
        <tissue evidence="13">Young leaves</tissue>
    </source>
</reference>
<dbReference type="InterPro" id="IPR035992">
    <property type="entry name" value="Ricin_B-like_lectins"/>
</dbReference>
<evidence type="ECO:0000256" key="9">
    <source>
        <dbReference type="RuleBase" id="RU004915"/>
    </source>
</evidence>
<dbReference type="Gene3D" id="3.40.420.10">
    <property type="entry name" value="Ricin (A subunit), domain 1"/>
    <property type="match status" value="1"/>
</dbReference>
<dbReference type="OrthoDB" id="1642280at2759"/>
<dbReference type="InterPro" id="IPR017989">
    <property type="entry name" value="Ribosome_inactivat_1/2"/>
</dbReference>
<comment type="similarity">
    <text evidence="2">In the N-terminal section; belongs to the ribosome-inactivating protein family. Type 2 RIP subfamily.</text>
</comment>
<evidence type="ECO:0000256" key="1">
    <source>
        <dbReference type="ARBA" id="ARBA00000237"/>
    </source>
</evidence>
<feature type="domain" description="Ricin B lectin" evidence="11">
    <location>
        <begin position="295"/>
        <end position="422"/>
    </location>
</feature>
<dbReference type="SUPFAM" id="SSF50370">
    <property type="entry name" value="Ricin B-like lectins"/>
    <property type="match status" value="2"/>
</dbReference>
<feature type="domain" description="Ricin B lectin" evidence="11">
    <location>
        <begin position="426"/>
        <end position="550"/>
    </location>
</feature>
<reference evidence="12" key="1">
    <citation type="submission" date="2012-03" db="EMBL/GenBank/DDBJ databases">
        <title>Genome-wide identification and expression analysis of RIPs family in Jatropha curcas L.</title>
        <authorList>
            <person name="Zhang S."/>
            <person name="Wu P.Z."/>
            <person name="Chen Y.P."/>
            <person name="Li M.R."/>
            <person name="Jiang H.W."/>
            <person name="Wu G.J."/>
        </authorList>
    </citation>
    <scope>NUCLEOTIDE SEQUENCE</scope>
    <source>
        <strain evidence="12">5891</strain>
    </source>
</reference>
<dbReference type="EC" id="3.2.2.22" evidence="9"/>
<dbReference type="SMART" id="SM00458">
    <property type="entry name" value="RICIN"/>
    <property type="match status" value="2"/>
</dbReference>
<dbReference type="Proteomes" id="UP000027138">
    <property type="component" value="Unassembled WGS sequence"/>
</dbReference>
<evidence type="ECO:0000313" key="12">
    <source>
        <dbReference type="EMBL" id="AFK73425.1"/>
    </source>
</evidence>
<keyword evidence="4 9" id="KW-0378">Hydrolase</keyword>
<dbReference type="KEGG" id="jcu:105637075"/>
<dbReference type="InterPro" id="IPR001574">
    <property type="entry name" value="Ribosome_inactivat_prot"/>
</dbReference>
<dbReference type="GO" id="GO:0090729">
    <property type="term" value="F:toxin activity"/>
    <property type="evidence" value="ECO:0007669"/>
    <property type="project" value="UniProtKB-KW"/>
</dbReference>
<keyword evidence="14" id="KW-1185">Reference proteome</keyword>
<dbReference type="InterPro" id="IPR017988">
    <property type="entry name" value="Ribosome_inactivat_prot_CS"/>
</dbReference>
<dbReference type="CDD" id="cd23444">
    <property type="entry name" value="beta-trefoil_Ricin_RIPs_II_rpt2"/>
    <property type="match status" value="1"/>
</dbReference>
<dbReference type="AlphaFoldDB" id="I3V672"/>
<dbReference type="EMBL" id="KK914513">
    <property type="protein sequence ID" value="KDP34680.1"/>
    <property type="molecule type" value="Genomic_DNA"/>
</dbReference>
<evidence type="ECO:0000256" key="8">
    <source>
        <dbReference type="ARBA" id="ARBA00023193"/>
    </source>
</evidence>
<keyword evidence="7" id="KW-0325">Glycoprotein</keyword>
<comment type="catalytic activity">
    <reaction evidence="1 9">
        <text>Endohydrolysis of the N-glycosidic bond at one specific adenosine on the 28S rRNA.</text>
        <dbReference type="EC" id="3.2.2.22"/>
    </reaction>
</comment>
<dbReference type="SMR" id="I3V672"/>
<dbReference type="PRINTS" id="PR00396">
    <property type="entry name" value="SHIGARICIN"/>
</dbReference>
<gene>
    <name evidence="13" type="ORF">JCGZ_10885</name>
</gene>
<dbReference type="Pfam" id="PF00161">
    <property type="entry name" value="RIP"/>
    <property type="match status" value="1"/>
</dbReference>
<evidence type="ECO:0000256" key="4">
    <source>
        <dbReference type="ARBA" id="ARBA00022801"/>
    </source>
</evidence>
<protein>
    <recommendedName>
        <fullName evidence="9">Ribosome-inactivating protein</fullName>
    </recommendedName>
    <component>
        <recommendedName>
            <fullName evidence="9">Ribosome-inactivating protein chain A</fullName>
        </recommendedName>
        <alternativeName>
            <fullName evidence="9">rRNA N-glycosidase</fullName>
            <ecNumber evidence="9">3.2.2.22</ecNumber>
        </alternativeName>
    </component>
    <component>
        <recommendedName>
            <fullName evidence="9">Ribosome-inactivating protein chain B</fullName>
        </recommendedName>
    </component>
</protein>
<dbReference type="EMBL" id="JQ738122">
    <property type="protein sequence ID" value="AFK73425.1"/>
    <property type="molecule type" value="mRNA"/>
</dbReference>
<dbReference type="GO" id="GO:0030598">
    <property type="term" value="F:rRNA N-glycosylase activity"/>
    <property type="evidence" value="ECO:0007669"/>
    <property type="project" value="UniProtKB-EC"/>
</dbReference>
<comment type="subunit">
    <text evidence="9">Might form dimers or tetramers of disulfide-linked A and B chains.</text>
</comment>
<comment type="function">
    <text evidence="9">The A chain is responsible for inhibiting protein synthesis through the catalytic inactivation of 60S ribosomal subunits by removing adenine from position 4,324 of 28S rRNA. The B chain binds to cell receptors and probably facilitates the entry into the cell of the A chain; B chains are also responsible for cell agglutination (lectin activity).</text>
</comment>
<dbReference type="SUPFAM" id="SSF56371">
    <property type="entry name" value="Ribosome inactivating proteins (RIP)"/>
    <property type="match status" value="1"/>
</dbReference>
<evidence type="ECO:0000256" key="2">
    <source>
        <dbReference type="ARBA" id="ARBA00010414"/>
    </source>
</evidence>
<accession>I3V672</accession>
<dbReference type="InterPro" id="IPR000772">
    <property type="entry name" value="Ricin_B_lectin"/>
</dbReference>
<feature type="signal peptide" evidence="10">
    <location>
        <begin position="1"/>
        <end position="23"/>
    </location>
</feature>
<evidence type="ECO:0000256" key="7">
    <source>
        <dbReference type="ARBA" id="ARBA00023180"/>
    </source>
</evidence>
<proteinExistence type="evidence at transcript level"/>
<dbReference type="CDD" id="cd23443">
    <property type="entry name" value="beta-trefoil_Ricin_RIPs_II_rpt1"/>
    <property type="match status" value="1"/>
</dbReference>
<dbReference type="InterPro" id="IPR016138">
    <property type="entry name" value="Ribosome_inactivat_prot_sub1"/>
</dbReference>
<evidence type="ECO:0000256" key="5">
    <source>
        <dbReference type="ARBA" id="ARBA00022821"/>
    </source>
</evidence>
<evidence type="ECO:0000313" key="13">
    <source>
        <dbReference type="EMBL" id="KDP34680.1"/>
    </source>
</evidence>
<evidence type="ECO:0000313" key="14">
    <source>
        <dbReference type="Proteomes" id="UP000027138"/>
    </source>
</evidence>
<dbReference type="PANTHER" id="PTHR33453">
    <property type="match status" value="1"/>
</dbReference>
<keyword evidence="8 9" id="KW-0652">Protein synthesis inhibitor</keyword>
<organism evidence="12">
    <name type="scientific">Jatropha curcas</name>
    <name type="common">Barbados nut</name>
    <dbReference type="NCBI Taxonomy" id="180498"/>
    <lineage>
        <taxon>Eukaryota</taxon>
        <taxon>Viridiplantae</taxon>
        <taxon>Streptophyta</taxon>
        <taxon>Embryophyta</taxon>
        <taxon>Tracheophyta</taxon>
        <taxon>Spermatophyta</taxon>
        <taxon>Magnoliopsida</taxon>
        <taxon>eudicotyledons</taxon>
        <taxon>Gunneridae</taxon>
        <taxon>Pentapetalae</taxon>
        <taxon>rosids</taxon>
        <taxon>fabids</taxon>
        <taxon>Malpighiales</taxon>
        <taxon>Euphorbiaceae</taxon>
        <taxon>Crotonoideae</taxon>
        <taxon>Jatropheae</taxon>
        <taxon>Jatropha</taxon>
    </lineage>
</organism>
<dbReference type="Gene3D" id="4.10.470.10">
    <property type="entry name" value="Ricin (A Subunit), domain 2"/>
    <property type="match status" value="1"/>
</dbReference>
<evidence type="ECO:0000259" key="11">
    <source>
        <dbReference type="SMART" id="SM00458"/>
    </source>
</evidence>
<dbReference type="PANTHER" id="PTHR33453:SF34">
    <property type="entry name" value="RIBOSOME-INACTIVATING PROTEIN"/>
    <property type="match status" value="1"/>
</dbReference>
<evidence type="ECO:0000256" key="3">
    <source>
        <dbReference type="ARBA" id="ARBA00022656"/>
    </source>
</evidence>
<keyword evidence="3 9" id="KW-0800">Toxin</keyword>
<dbReference type="PROSITE" id="PS50231">
    <property type="entry name" value="RICIN_B_LECTIN"/>
    <property type="match status" value="2"/>
</dbReference>
<keyword evidence="10" id="KW-0732">Signal</keyword>
<evidence type="ECO:0000256" key="6">
    <source>
        <dbReference type="ARBA" id="ARBA00023157"/>
    </source>
</evidence>
<name>I3V672_JATCU</name>
<dbReference type="GO" id="GO:0006952">
    <property type="term" value="P:defense response"/>
    <property type="evidence" value="ECO:0007669"/>
    <property type="project" value="UniProtKB-KW"/>
</dbReference>
<dbReference type="GO" id="GO:0017148">
    <property type="term" value="P:negative regulation of translation"/>
    <property type="evidence" value="ECO:0007669"/>
    <property type="project" value="UniProtKB-KW"/>
</dbReference>
<dbReference type="Gene3D" id="2.80.10.50">
    <property type="match status" value="2"/>
</dbReference>
<dbReference type="Pfam" id="PF00652">
    <property type="entry name" value="Ricin_B_lectin"/>
    <property type="match status" value="2"/>
</dbReference>
<comment type="similarity">
    <text evidence="9">Belongs to the ribosome-inactivating protein family.</text>
</comment>
<dbReference type="PROSITE" id="PS00275">
    <property type="entry name" value="SHIGA_RICIN"/>
    <property type="match status" value="1"/>
</dbReference>
<evidence type="ECO:0000256" key="10">
    <source>
        <dbReference type="SAM" id="SignalP"/>
    </source>
</evidence>
<feature type="chain" id="PRO_5014098506" description="Ribosome-inactivating protein" evidence="10">
    <location>
        <begin position="24"/>
        <end position="551"/>
    </location>
</feature>
<dbReference type="InterPro" id="IPR016139">
    <property type="entry name" value="Ribosome_inactivat_prot_sub2"/>
</dbReference>
<keyword evidence="6" id="KW-1015">Disulfide bond</keyword>
<sequence length="551" mass="60887">MKVWTWLCWTVIFASTCICTSKAEDGTNDNSLGYPTLNFTINVKDKEGYTRFLQSVRDQLTSGNQIHGISVLPDISTLPVSQRFLLLKLSSSATTPITLALDVATAGVVAYGFQNQSYFFNDKLAFSNLFNDTKQNTLPFGSSYGELENSTGMPRSKIDLGLLPLNEAVSNIVANNIKTEDLASCLIVVMQMVSEAARFRYIEHQVRWSTEKGQRFRPDGTIYSLENNWEALSTAVQESRGGVFSEPVQLQRLNVKFNLDSVTRELVANLGLMLFISCKDNSTSSGGGGCATDFEPTVRILGRNGLCLDVSDEIYSDGNKIHMWPCKSKPAANQLWTLKRDGTLQSNGKCLTANGSNPAGNNVVIYDCQTAMHNATQWAIWDNGTIINPQFGLVLTVNSGDKGALLTLEKNIYASSQGFLATNNTQPFRSPILGQNDLCLQTNGTKVWVVECVSNRTEQKWALYADGSIRPQQNKDDCLTCNKLDAKGTIFTIDSCSLASSGQRWAFRDDGIIFNLQNGMVMDVKKIDPSLEEVIIWPFNGGRNQRWLPLL</sequence>
<dbReference type="InterPro" id="IPR036041">
    <property type="entry name" value="Ribosome-inact_prot_sf"/>
</dbReference>